<dbReference type="PRINTS" id="PR01039">
    <property type="entry name" value="TRNASYNTHTRP"/>
</dbReference>
<keyword evidence="8" id="KW-0963">Cytoplasm</keyword>
<evidence type="ECO:0000256" key="6">
    <source>
        <dbReference type="ARBA" id="ARBA00023146"/>
    </source>
</evidence>
<dbReference type="EC" id="6.1.1.2" evidence="8"/>
<evidence type="ECO:0000313" key="11">
    <source>
        <dbReference type="Proteomes" id="UP000754750"/>
    </source>
</evidence>
<dbReference type="InterPro" id="IPR050203">
    <property type="entry name" value="Trp-tRNA_synthetase"/>
</dbReference>
<dbReference type="InterPro" id="IPR001412">
    <property type="entry name" value="aa-tRNA-synth_I_CS"/>
</dbReference>
<dbReference type="InterPro" id="IPR024109">
    <property type="entry name" value="Trp-tRNA-ligase_bac-type"/>
</dbReference>
<feature type="binding site" evidence="8">
    <location>
        <begin position="26"/>
        <end position="27"/>
    </location>
    <ligand>
        <name>ATP</name>
        <dbReference type="ChEBI" id="CHEBI:30616"/>
    </ligand>
</feature>
<dbReference type="GO" id="GO:0005524">
    <property type="term" value="F:ATP binding"/>
    <property type="evidence" value="ECO:0007669"/>
    <property type="project" value="UniProtKB-UniRule"/>
</dbReference>
<feature type="binding site" evidence="8">
    <location>
        <position position="142"/>
    </location>
    <ligand>
        <name>L-tryptophan</name>
        <dbReference type="ChEBI" id="CHEBI:57912"/>
    </ligand>
</feature>
<dbReference type="PANTHER" id="PTHR43766">
    <property type="entry name" value="TRYPTOPHAN--TRNA LIGASE, MITOCHONDRIAL"/>
    <property type="match status" value="1"/>
</dbReference>
<keyword evidence="5 8" id="KW-0648">Protein biosynthesis</keyword>
<evidence type="ECO:0000256" key="4">
    <source>
        <dbReference type="ARBA" id="ARBA00022840"/>
    </source>
</evidence>
<feature type="binding site" evidence="8">
    <location>
        <begin position="154"/>
        <end position="156"/>
    </location>
    <ligand>
        <name>ATP</name>
        <dbReference type="ChEBI" id="CHEBI:30616"/>
    </ligand>
</feature>
<dbReference type="Pfam" id="PF00579">
    <property type="entry name" value="tRNA-synt_1b"/>
    <property type="match status" value="1"/>
</dbReference>
<gene>
    <name evidence="8 10" type="primary">trpS</name>
    <name evidence="10" type="ORF">E7512_09930</name>
</gene>
<name>A0A928KTU4_9FIRM</name>
<keyword evidence="4 8" id="KW-0067">ATP-binding</keyword>
<evidence type="ECO:0000256" key="5">
    <source>
        <dbReference type="ARBA" id="ARBA00022917"/>
    </source>
</evidence>
<comment type="subunit">
    <text evidence="8">Homodimer.</text>
</comment>
<comment type="catalytic activity">
    <reaction evidence="7 8">
        <text>tRNA(Trp) + L-tryptophan + ATP = L-tryptophyl-tRNA(Trp) + AMP + diphosphate + H(+)</text>
        <dbReference type="Rhea" id="RHEA:24080"/>
        <dbReference type="Rhea" id="RHEA-COMP:9671"/>
        <dbReference type="Rhea" id="RHEA-COMP:9705"/>
        <dbReference type="ChEBI" id="CHEBI:15378"/>
        <dbReference type="ChEBI" id="CHEBI:30616"/>
        <dbReference type="ChEBI" id="CHEBI:33019"/>
        <dbReference type="ChEBI" id="CHEBI:57912"/>
        <dbReference type="ChEBI" id="CHEBI:78442"/>
        <dbReference type="ChEBI" id="CHEBI:78535"/>
        <dbReference type="ChEBI" id="CHEBI:456215"/>
        <dbReference type="EC" id="6.1.1.2"/>
    </reaction>
</comment>
<evidence type="ECO:0000256" key="7">
    <source>
        <dbReference type="ARBA" id="ARBA00049929"/>
    </source>
</evidence>
<dbReference type="Proteomes" id="UP000754750">
    <property type="component" value="Unassembled WGS sequence"/>
</dbReference>
<protein>
    <recommendedName>
        <fullName evidence="8">Tryptophan--tRNA ligase</fullName>
        <ecNumber evidence="8">6.1.1.2</ecNumber>
    </recommendedName>
    <alternativeName>
        <fullName evidence="8">Tryptophanyl-tRNA synthetase</fullName>
        <shortName evidence="8">TrpRS</shortName>
    </alternativeName>
</protein>
<evidence type="ECO:0000256" key="8">
    <source>
        <dbReference type="HAMAP-Rule" id="MF_00140"/>
    </source>
</evidence>
<comment type="similarity">
    <text evidence="1 8 9">Belongs to the class-I aminoacyl-tRNA synthetase family.</text>
</comment>
<dbReference type="NCBIfam" id="TIGR00233">
    <property type="entry name" value="trpS"/>
    <property type="match status" value="1"/>
</dbReference>
<evidence type="ECO:0000256" key="1">
    <source>
        <dbReference type="ARBA" id="ARBA00005594"/>
    </source>
</evidence>
<evidence type="ECO:0000256" key="2">
    <source>
        <dbReference type="ARBA" id="ARBA00022598"/>
    </source>
</evidence>
<organism evidence="10 11">
    <name type="scientific">Faecalispora sporosphaeroides</name>
    <dbReference type="NCBI Taxonomy" id="1549"/>
    <lineage>
        <taxon>Bacteria</taxon>
        <taxon>Bacillati</taxon>
        <taxon>Bacillota</taxon>
        <taxon>Clostridia</taxon>
        <taxon>Eubacteriales</taxon>
        <taxon>Oscillospiraceae</taxon>
        <taxon>Faecalispora</taxon>
    </lineage>
</organism>
<comment type="function">
    <text evidence="8">Catalyzes the attachment of tryptophan to tRNA(Trp).</text>
</comment>
<reference evidence="10" key="1">
    <citation type="submission" date="2019-04" db="EMBL/GenBank/DDBJ databases">
        <title>Evolution of Biomass-Degrading Anaerobic Consortia Revealed by Metagenomics.</title>
        <authorList>
            <person name="Peng X."/>
        </authorList>
    </citation>
    <scope>NUCLEOTIDE SEQUENCE</scope>
    <source>
        <strain evidence="10">SIG551</strain>
    </source>
</reference>
<dbReference type="CDD" id="cd00806">
    <property type="entry name" value="TrpRS_core"/>
    <property type="match status" value="1"/>
</dbReference>
<dbReference type="Gene3D" id="1.10.240.10">
    <property type="entry name" value="Tyrosyl-Transfer RNA Synthetase"/>
    <property type="match status" value="1"/>
</dbReference>
<dbReference type="EMBL" id="SVNY01000004">
    <property type="protein sequence ID" value="MBE6833883.1"/>
    <property type="molecule type" value="Genomic_DNA"/>
</dbReference>
<feature type="binding site" evidence="8">
    <location>
        <begin position="202"/>
        <end position="206"/>
    </location>
    <ligand>
        <name>ATP</name>
        <dbReference type="ChEBI" id="CHEBI:30616"/>
    </ligand>
</feature>
<proteinExistence type="inferred from homology"/>
<dbReference type="PROSITE" id="PS00178">
    <property type="entry name" value="AA_TRNA_LIGASE_I"/>
    <property type="match status" value="1"/>
</dbReference>
<dbReference type="GO" id="GO:0005829">
    <property type="term" value="C:cytosol"/>
    <property type="evidence" value="ECO:0007669"/>
    <property type="project" value="TreeGrafter"/>
</dbReference>
<dbReference type="FunFam" id="1.10.240.10:FF:000002">
    <property type="entry name" value="Tryptophan--tRNA ligase"/>
    <property type="match status" value="1"/>
</dbReference>
<keyword evidence="2 8" id="KW-0436">Ligase</keyword>
<feature type="short sequence motif" description="'HIGH' region" evidence="8">
    <location>
        <begin position="19"/>
        <end position="27"/>
    </location>
</feature>
<dbReference type="InterPro" id="IPR014729">
    <property type="entry name" value="Rossmann-like_a/b/a_fold"/>
</dbReference>
<dbReference type="AlphaFoldDB" id="A0A928KTU4"/>
<dbReference type="PANTHER" id="PTHR43766:SF1">
    <property type="entry name" value="TRYPTOPHAN--TRNA LIGASE, MITOCHONDRIAL"/>
    <property type="match status" value="1"/>
</dbReference>
<comment type="subcellular location">
    <subcellularLocation>
        <location evidence="8">Cytoplasm</location>
    </subcellularLocation>
</comment>
<keyword evidence="6 8" id="KW-0030">Aminoacyl-tRNA synthetase</keyword>
<evidence type="ECO:0000256" key="3">
    <source>
        <dbReference type="ARBA" id="ARBA00022741"/>
    </source>
</evidence>
<dbReference type="Gene3D" id="3.40.50.620">
    <property type="entry name" value="HUPs"/>
    <property type="match status" value="1"/>
</dbReference>
<evidence type="ECO:0000313" key="10">
    <source>
        <dbReference type="EMBL" id="MBE6833883.1"/>
    </source>
</evidence>
<sequence length="339" mass="38042">MEIETEAQPKQIIFSAVQPSGTITLGNYLGAIKNWVTLQEEYRCVFALADLHTITVRQDPAAFRRHTLEAYALFLACGIDPKKSPFFLQSHVHTHAELAWILNCYTQFGELSRMTQFKDKSAKHADNINAGLFTYPSLMAADILLYQSNLVPVGADQKQHLELARNIAERFNGAYSPTFTVPEPYIPKVGARIMSLQDPARKMSKSDENANAYVAVLDKPDDIVRKFKRAITDSEARVHFAPGKDGVNNLMGIYSSVTGLTNEQIEAEFEGKGYGDLKLRVAEAVLEELRPVQERYEKLIADKAYLEQCYTEGAQQALALSTRTLNKVMKKIGFLPKQF</sequence>
<keyword evidence="3 8" id="KW-0547">Nucleotide-binding</keyword>
<accession>A0A928KTU4</accession>
<feature type="short sequence motif" description="'KMSKS' region" evidence="8">
    <location>
        <begin position="202"/>
        <end position="206"/>
    </location>
</feature>
<dbReference type="SUPFAM" id="SSF52374">
    <property type="entry name" value="Nucleotidylyl transferase"/>
    <property type="match status" value="1"/>
</dbReference>
<feature type="binding site" evidence="8">
    <location>
        <begin position="18"/>
        <end position="20"/>
    </location>
    <ligand>
        <name>ATP</name>
        <dbReference type="ChEBI" id="CHEBI:30616"/>
    </ligand>
</feature>
<dbReference type="GO" id="GO:0004830">
    <property type="term" value="F:tryptophan-tRNA ligase activity"/>
    <property type="evidence" value="ECO:0007669"/>
    <property type="project" value="UniProtKB-UniRule"/>
</dbReference>
<dbReference type="InterPro" id="IPR002306">
    <property type="entry name" value="Trp-tRNA-ligase"/>
</dbReference>
<dbReference type="RefSeq" id="WP_020073452.1">
    <property type="nucleotide sequence ID" value="NZ_SVNY01000004.1"/>
</dbReference>
<dbReference type="HAMAP" id="MF_00140_B">
    <property type="entry name" value="Trp_tRNA_synth_B"/>
    <property type="match status" value="1"/>
</dbReference>
<feature type="binding site" evidence="8">
    <location>
        <position position="193"/>
    </location>
    <ligand>
        <name>ATP</name>
        <dbReference type="ChEBI" id="CHEBI:30616"/>
    </ligand>
</feature>
<dbReference type="InterPro" id="IPR002305">
    <property type="entry name" value="aa-tRNA-synth_Ic"/>
</dbReference>
<comment type="caution">
    <text evidence="10">The sequence shown here is derived from an EMBL/GenBank/DDBJ whole genome shotgun (WGS) entry which is preliminary data.</text>
</comment>
<evidence type="ECO:0000256" key="9">
    <source>
        <dbReference type="RuleBase" id="RU363036"/>
    </source>
</evidence>
<dbReference type="GO" id="GO:0006436">
    <property type="term" value="P:tryptophanyl-tRNA aminoacylation"/>
    <property type="evidence" value="ECO:0007669"/>
    <property type="project" value="UniProtKB-UniRule"/>
</dbReference>